<protein>
    <submittedName>
        <fullName evidence="1">Uncharacterized protein</fullName>
    </submittedName>
</protein>
<proteinExistence type="predicted"/>
<comment type="caution">
    <text evidence="1">The sequence shown here is derived from an EMBL/GenBank/DDBJ whole genome shotgun (WGS) entry which is preliminary data.</text>
</comment>
<name>A0A645GM15_9ZZZZ</name>
<dbReference type="Gene3D" id="3.90.180.10">
    <property type="entry name" value="Medium-chain alcohol dehydrogenases, catalytic domain"/>
    <property type="match status" value="1"/>
</dbReference>
<gene>
    <name evidence="1" type="ORF">SDC9_175415</name>
</gene>
<organism evidence="1">
    <name type="scientific">bioreactor metagenome</name>
    <dbReference type="NCBI Taxonomy" id="1076179"/>
    <lineage>
        <taxon>unclassified sequences</taxon>
        <taxon>metagenomes</taxon>
        <taxon>ecological metagenomes</taxon>
    </lineage>
</organism>
<accession>A0A645GM15</accession>
<dbReference type="EMBL" id="VSSQ01078066">
    <property type="protein sequence ID" value="MPN27981.1"/>
    <property type="molecule type" value="Genomic_DNA"/>
</dbReference>
<reference evidence="1" key="1">
    <citation type="submission" date="2019-08" db="EMBL/GenBank/DDBJ databases">
        <authorList>
            <person name="Kucharzyk K."/>
            <person name="Murdoch R.W."/>
            <person name="Higgins S."/>
            <person name="Loffler F."/>
        </authorList>
    </citation>
    <scope>NUCLEOTIDE SEQUENCE</scope>
</reference>
<sequence>MLGARVYEGGDFDEAIKLLASKELPFEQLVSRVFLLDELQNAFEYLAQTPDAMKVLIRCGKGEGMDK</sequence>
<evidence type="ECO:0000313" key="1">
    <source>
        <dbReference type="EMBL" id="MPN27981.1"/>
    </source>
</evidence>
<dbReference type="AlphaFoldDB" id="A0A645GM15"/>